<dbReference type="EC" id="3.1.4.58" evidence="2"/>
<feature type="active site" description="Proton acceptor" evidence="2">
    <location>
        <position position="129"/>
    </location>
</feature>
<evidence type="ECO:0000313" key="5">
    <source>
        <dbReference type="Proteomes" id="UP001501447"/>
    </source>
</evidence>
<dbReference type="Proteomes" id="UP001501447">
    <property type="component" value="Unassembled WGS sequence"/>
</dbReference>
<feature type="domain" description="Phosphoesterase HXTX" evidence="3">
    <location>
        <begin position="9"/>
        <end position="86"/>
    </location>
</feature>
<feature type="active site" description="Proton donor" evidence="2">
    <location>
        <position position="42"/>
    </location>
</feature>
<comment type="function">
    <text evidence="2">Hydrolyzes RNA 2',3'-cyclic phosphodiester to an RNA 2'-phosphomonoester.</text>
</comment>
<dbReference type="PANTHER" id="PTHR35561:SF1">
    <property type="entry name" value="RNA 2',3'-CYCLIC PHOSPHODIESTERASE"/>
    <property type="match status" value="1"/>
</dbReference>
<comment type="similarity">
    <text evidence="2">Belongs to the 2H phosphoesterase superfamily. ThpR family.</text>
</comment>
<name>A0ABP6CK55_9ACTN</name>
<dbReference type="HAMAP" id="MF_01940">
    <property type="entry name" value="RNA_CPDase"/>
    <property type="match status" value="1"/>
</dbReference>
<dbReference type="InterPro" id="IPR009097">
    <property type="entry name" value="Cyclic_Pdiesterase"/>
</dbReference>
<evidence type="ECO:0000256" key="2">
    <source>
        <dbReference type="HAMAP-Rule" id="MF_01940"/>
    </source>
</evidence>
<comment type="catalytic activity">
    <reaction evidence="2">
        <text>a 3'-end 2',3'-cyclophospho-ribonucleotide-RNA + H2O = a 3'-end 2'-phospho-ribonucleotide-RNA + H(+)</text>
        <dbReference type="Rhea" id="RHEA:11828"/>
        <dbReference type="Rhea" id="RHEA-COMP:10464"/>
        <dbReference type="Rhea" id="RHEA-COMP:17353"/>
        <dbReference type="ChEBI" id="CHEBI:15377"/>
        <dbReference type="ChEBI" id="CHEBI:15378"/>
        <dbReference type="ChEBI" id="CHEBI:83064"/>
        <dbReference type="ChEBI" id="CHEBI:173113"/>
        <dbReference type="EC" id="3.1.4.58"/>
    </reaction>
</comment>
<keyword evidence="5" id="KW-1185">Reference proteome</keyword>
<evidence type="ECO:0000256" key="1">
    <source>
        <dbReference type="ARBA" id="ARBA00022801"/>
    </source>
</evidence>
<dbReference type="InterPro" id="IPR014051">
    <property type="entry name" value="Phosphoesterase_HXTX"/>
</dbReference>
<keyword evidence="1 2" id="KW-0378">Hydrolase</keyword>
<dbReference type="Gene3D" id="3.90.1140.10">
    <property type="entry name" value="Cyclic phosphodiesterase"/>
    <property type="match status" value="1"/>
</dbReference>
<evidence type="ECO:0000259" key="3">
    <source>
        <dbReference type="Pfam" id="PF02834"/>
    </source>
</evidence>
<protein>
    <recommendedName>
        <fullName evidence="2">RNA 2',3'-cyclic phosphodiesterase</fullName>
        <shortName evidence="2">RNA 2',3'-CPDase</shortName>
        <ecNumber evidence="2">3.1.4.58</ecNumber>
    </recommendedName>
</protein>
<dbReference type="RefSeq" id="WP_344567747.1">
    <property type="nucleotide sequence ID" value="NZ_BAAARJ010000013.1"/>
</dbReference>
<sequence>MRLFAALLPPAEAIGELARAVEPLKRLPGADALRWSRTENWHFTLAFYGEADEHQADDLRARLARAAARAEELHLRLGGGGRFGDRALWAALAPDSARTALTRLAAVASAAGRRAGLLGPGEERGYRPHLTVARTPRGAVVDLRPFVTELDRFQGAAWTARELVLMRSVLPDGGVHGEQPRYLPVGRWPLAGRAGRRA</sequence>
<dbReference type="NCBIfam" id="TIGR02258">
    <property type="entry name" value="2_5_ligase"/>
    <property type="match status" value="1"/>
</dbReference>
<accession>A0ABP6CK55</accession>
<dbReference type="Pfam" id="PF02834">
    <property type="entry name" value="LigT_PEase"/>
    <property type="match status" value="1"/>
</dbReference>
<dbReference type="EMBL" id="BAAARJ010000013">
    <property type="protein sequence ID" value="GAA2622323.1"/>
    <property type="molecule type" value="Genomic_DNA"/>
</dbReference>
<feature type="short sequence motif" description="HXTX 2" evidence="2">
    <location>
        <begin position="129"/>
        <end position="132"/>
    </location>
</feature>
<dbReference type="SUPFAM" id="SSF55144">
    <property type="entry name" value="LigT-like"/>
    <property type="match status" value="1"/>
</dbReference>
<dbReference type="PANTHER" id="PTHR35561">
    <property type="entry name" value="RNA 2',3'-CYCLIC PHOSPHODIESTERASE"/>
    <property type="match status" value="1"/>
</dbReference>
<reference evidence="5" key="1">
    <citation type="journal article" date="2019" name="Int. J. Syst. Evol. Microbiol.">
        <title>The Global Catalogue of Microorganisms (GCM) 10K type strain sequencing project: providing services to taxonomists for standard genome sequencing and annotation.</title>
        <authorList>
            <consortium name="The Broad Institute Genomics Platform"/>
            <consortium name="The Broad Institute Genome Sequencing Center for Infectious Disease"/>
            <person name="Wu L."/>
            <person name="Ma J."/>
        </authorList>
    </citation>
    <scope>NUCLEOTIDE SEQUENCE [LARGE SCALE GENOMIC DNA]</scope>
    <source>
        <strain evidence="5">JCM 16373</strain>
    </source>
</reference>
<feature type="short sequence motif" description="HXTX 1" evidence="2">
    <location>
        <begin position="42"/>
        <end position="45"/>
    </location>
</feature>
<evidence type="ECO:0000313" key="4">
    <source>
        <dbReference type="EMBL" id="GAA2622323.1"/>
    </source>
</evidence>
<proteinExistence type="inferred from homology"/>
<comment type="caution">
    <text evidence="4">The sequence shown here is derived from an EMBL/GenBank/DDBJ whole genome shotgun (WGS) entry which is preliminary data.</text>
</comment>
<gene>
    <name evidence="4" type="primary">thpR</name>
    <name evidence="4" type="ORF">GCM10009863_40480</name>
</gene>
<dbReference type="InterPro" id="IPR004175">
    <property type="entry name" value="RNA_CPDase"/>
</dbReference>
<organism evidence="4 5">
    <name type="scientific">Streptomyces axinellae</name>
    <dbReference type="NCBI Taxonomy" id="552788"/>
    <lineage>
        <taxon>Bacteria</taxon>
        <taxon>Bacillati</taxon>
        <taxon>Actinomycetota</taxon>
        <taxon>Actinomycetes</taxon>
        <taxon>Kitasatosporales</taxon>
        <taxon>Streptomycetaceae</taxon>
        <taxon>Streptomyces</taxon>
    </lineage>
</organism>